<evidence type="ECO:0000313" key="3">
    <source>
        <dbReference type="EMBL" id="RUT67697.1"/>
    </source>
</evidence>
<dbReference type="Pfam" id="PF20041">
    <property type="entry name" value="DUF6443"/>
    <property type="match status" value="1"/>
</dbReference>
<feature type="domain" description="DUF6443" evidence="2">
    <location>
        <begin position="27"/>
        <end position="166"/>
    </location>
</feature>
<keyword evidence="1" id="KW-0732">Signal</keyword>
<name>A0A434A044_9FLAO</name>
<feature type="non-terminal residue" evidence="3">
    <location>
        <position position="716"/>
    </location>
</feature>
<proteinExistence type="predicted"/>
<keyword evidence="4" id="KW-1185">Reference proteome</keyword>
<protein>
    <submittedName>
        <fullName evidence="3">Type IV secretion protein Rhs</fullName>
    </submittedName>
</protein>
<dbReference type="AlphaFoldDB" id="A0A434A044"/>
<dbReference type="Proteomes" id="UP000288102">
    <property type="component" value="Unassembled WGS sequence"/>
</dbReference>
<gene>
    <name evidence="3" type="ORF">D0817_25055</name>
</gene>
<accession>A0A434A044</accession>
<evidence type="ECO:0000313" key="4">
    <source>
        <dbReference type="Proteomes" id="UP000288102"/>
    </source>
</evidence>
<evidence type="ECO:0000259" key="2">
    <source>
        <dbReference type="Pfam" id="PF20041"/>
    </source>
</evidence>
<dbReference type="EMBL" id="QWDM01000042">
    <property type="protein sequence ID" value="RUT67697.1"/>
    <property type="molecule type" value="Genomic_DNA"/>
</dbReference>
<evidence type="ECO:0000256" key="1">
    <source>
        <dbReference type="SAM" id="SignalP"/>
    </source>
</evidence>
<dbReference type="RefSeq" id="WP_238160953.1">
    <property type="nucleotide sequence ID" value="NZ_QWDM01000042.1"/>
</dbReference>
<feature type="chain" id="PRO_5019321352" evidence="1">
    <location>
        <begin position="23"/>
        <end position="716"/>
    </location>
</feature>
<sequence length="716" mass="79214">MKNFSKLLLVLFPAMVIGQTMTQNDIKTVTYKTPSSTTIADPTPAQASQNITYFDGLGRPVQQNAVQQSATGKDIVTPIEYDDFGRQVKEYLPFASSQTNSGYIDPATLLPDLKAQYQSHYGAVNANPYSEKQLEASPLNRVLKQAAPGDDWSLESGHAIKIDYQTNVADEVRLFTVAVIWKAASGLHEISLENAGTYAAGELYKTITYDENTSANPTETSGSTVEFKNKEGKVVLKRTYEAGIRHDTYYIHDIYGNLTYVIPPKATDLIGDSKALQADVTSTTIVASGTSLALTASNSIRLLPGFNARAGSTFSAVIDNGTQAILDNLCYQYKYDYRNRMVEKKLPGKQWEFMVYDKLDRVVATGPANAPFSDLTSAGWLITKYDVFGRPLYTGWNNVSSTSATRKTLQDAQNSATVLSESKQTSGTIDGVAVYYSNAIAPTAFKVLTVNYYDDYAFPGARKMPATIENQTVLTNVKTLPTGTWTRVPTTTAEMLGEVSTTFYDQKARPIRAYQLNHLGGYTLTDSKIDFIGKTLYTLTRHKRTSDNTEVLIREDFTYSPQDRLLTHTHQVNGGKVQLMADNSYDALGPLISKKTGNNSAVPLQKIDYSYNIRGWLTEINKTANLQQGTDPLDLFTFKIGYNTPTANIAGVTTLYNGNISETIWRTGSDNMERRYGYQYDKLNRLKNAIYGKNGLTTNAYNESLTYDKNGNILSL</sequence>
<dbReference type="InterPro" id="IPR045619">
    <property type="entry name" value="DUF6443"/>
</dbReference>
<dbReference type="NCBIfam" id="NF045639">
    <property type="entry name" value="GCX_COOH"/>
    <property type="match status" value="1"/>
</dbReference>
<dbReference type="Gene3D" id="2.180.10.10">
    <property type="entry name" value="RHS repeat-associated core"/>
    <property type="match status" value="1"/>
</dbReference>
<organism evidence="3 4">
    <name type="scientific">Flavobacterium cupreum</name>
    <dbReference type="NCBI Taxonomy" id="2133766"/>
    <lineage>
        <taxon>Bacteria</taxon>
        <taxon>Pseudomonadati</taxon>
        <taxon>Bacteroidota</taxon>
        <taxon>Flavobacteriia</taxon>
        <taxon>Flavobacteriales</taxon>
        <taxon>Flavobacteriaceae</taxon>
        <taxon>Flavobacterium</taxon>
    </lineage>
</organism>
<feature type="signal peptide" evidence="1">
    <location>
        <begin position="1"/>
        <end position="22"/>
    </location>
</feature>
<dbReference type="InterPro" id="IPR055015">
    <property type="entry name" value="GCX_COOH"/>
</dbReference>
<reference evidence="4" key="1">
    <citation type="journal article" date="2019" name="Syst. Appl. Microbiol.">
        <title>Flavobacterium circumlabens sp. nov. and Flavobacterium cupreum sp. nov., two psychrotrophic species isolated from Antarctic environmental samples.</title>
        <authorList>
            <person name="Kralova S."/>
            <person name="Busse H.-J."/>
            <person name="Svec P."/>
            <person name="Maslanova I."/>
            <person name="Stankova E."/>
            <person name="Bartak M."/>
            <person name="Sedlacek I."/>
        </authorList>
    </citation>
    <scope>NUCLEOTIDE SEQUENCE [LARGE SCALE GENOMIC DNA]</scope>
    <source>
        <strain evidence="4">CCM 8825</strain>
    </source>
</reference>
<comment type="caution">
    <text evidence="3">The sequence shown here is derived from an EMBL/GenBank/DDBJ whole genome shotgun (WGS) entry which is preliminary data.</text>
</comment>